<protein>
    <recommendedName>
        <fullName evidence="6 12">Dihydropteroate synthase</fullName>
        <shortName evidence="12">DHPS</shortName>
        <ecNumber evidence="5 12">2.5.1.15</ecNumber>
    </recommendedName>
    <alternativeName>
        <fullName evidence="11 12">Dihydropteroate pyrophosphorylase</fullName>
    </alternativeName>
</protein>
<evidence type="ECO:0000256" key="11">
    <source>
        <dbReference type="ARBA" id="ARBA00030193"/>
    </source>
</evidence>
<evidence type="ECO:0000256" key="9">
    <source>
        <dbReference type="ARBA" id="ARBA00022842"/>
    </source>
</evidence>
<dbReference type="EMBL" id="CP001848">
    <property type="protein sequence ID" value="ADB16427.1"/>
    <property type="molecule type" value="Genomic_DNA"/>
</dbReference>
<dbReference type="GO" id="GO:0046872">
    <property type="term" value="F:metal ion binding"/>
    <property type="evidence" value="ECO:0007669"/>
    <property type="project" value="UniProtKB-KW"/>
</dbReference>
<dbReference type="FunFam" id="3.20.20.20:FF:000006">
    <property type="entry name" value="Dihydropteroate synthase"/>
    <property type="match status" value="1"/>
</dbReference>
<evidence type="ECO:0000313" key="14">
    <source>
        <dbReference type="EMBL" id="ADB16427.1"/>
    </source>
</evidence>
<evidence type="ECO:0000256" key="6">
    <source>
        <dbReference type="ARBA" id="ARBA00016919"/>
    </source>
</evidence>
<comment type="cofactor">
    <cofactor evidence="2 12">
        <name>Mg(2+)</name>
        <dbReference type="ChEBI" id="CHEBI:18420"/>
    </cofactor>
</comment>
<accession>D2QYX2</accession>
<dbReference type="AlphaFoldDB" id="D2QYX2"/>
<dbReference type="InterPro" id="IPR000489">
    <property type="entry name" value="Pterin-binding_dom"/>
</dbReference>
<keyword evidence="15" id="KW-1185">Reference proteome</keyword>
<dbReference type="PANTHER" id="PTHR20941:SF1">
    <property type="entry name" value="FOLIC ACID SYNTHESIS PROTEIN FOL1"/>
    <property type="match status" value="1"/>
</dbReference>
<dbReference type="CDD" id="cd00739">
    <property type="entry name" value="DHPS"/>
    <property type="match status" value="1"/>
</dbReference>
<dbReference type="InterPro" id="IPR006390">
    <property type="entry name" value="DHP_synth_dom"/>
</dbReference>
<evidence type="ECO:0000256" key="8">
    <source>
        <dbReference type="ARBA" id="ARBA00022723"/>
    </source>
</evidence>
<evidence type="ECO:0000256" key="5">
    <source>
        <dbReference type="ARBA" id="ARBA00012458"/>
    </source>
</evidence>
<dbReference type="PROSITE" id="PS50972">
    <property type="entry name" value="PTERIN_BINDING"/>
    <property type="match status" value="1"/>
</dbReference>
<dbReference type="PROSITE" id="PS00792">
    <property type="entry name" value="DHPS_1"/>
    <property type="match status" value="1"/>
</dbReference>
<dbReference type="HOGENOM" id="CLU_008023_0_2_0"/>
<dbReference type="Pfam" id="PF00809">
    <property type="entry name" value="Pterin_bind"/>
    <property type="match status" value="1"/>
</dbReference>
<evidence type="ECO:0000256" key="10">
    <source>
        <dbReference type="ARBA" id="ARBA00022909"/>
    </source>
</evidence>
<dbReference type="SUPFAM" id="SSF51717">
    <property type="entry name" value="Dihydropteroate synthetase-like"/>
    <property type="match status" value="1"/>
</dbReference>
<comment type="pathway">
    <text evidence="3 12">Cofactor biosynthesis; tetrahydrofolate biosynthesis; 7,8-dihydrofolate from 2-amino-4-hydroxy-6-hydroxymethyl-7,8-dihydropteridine diphosphate and 4-aminobenzoate: step 1/2.</text>
</comment>
<keyword evidence="10 12" id="KW-0289">Folate biosynthesis</keyword>
<dbReference type="GO" id="GO:0046654">
    <property type="term" value="P:tetrahydrofolate biosynthetic process"/>
    <property type="evidence" value="ECO:0007669"/>
    <property type="project" value="UniProtKB-UniPathway"/>
</dbReference>
<dbReference type="InterPro" id="IPR011005">
    <property type="entry name" value="Dihydropteroate_synth-like_sf"/>
</dbReference>
<dbReference type="eggNOG" id="COG0294">
    <property type="taxonomic scope" value="Bacteria"/>
</dbReference>
<comment type="catalytic activity">
    <reaction evidence="1">
        <text>(7,8-dihydropterin-6-yl)methyl diphosphate + 4-aminobenzoate = 7,8-dihydropteroate + diphosphate</text>
        <dbReference type="Rhea" id="RHEA:19949"/>
        <dbReference type="ChEBI" id="CHEBI:17836"/>
        <dbReference type="ChEBI" id="CHEBI:17839"/>
        <dbReference type="ChEBI" id="CHEBI:33019"/>
        <dbReference type="ChEBI" id="CHEBI:72950"/>
        <dbReference type="EC" id="2.5.1.15"/>
    </reaction>
</comment>
<dbReference type="Proteomes" id="UP000001887">
    <property type="component" value="Chromosome"/>
</dbReference>
<evidence type="ECO:0000256" key="3">
    <source>
        <dbReference type="ARBA" id="ARBA00004763"/>
    </source>
</evidence>
<dbReference type="OrthoDB" id="9811744at2"/>
<keyword evidence="8 12" id="KW-0479">Metal-binding</keyword>
<evidence type="ECO:0000256" key="1">
    <source>
        <dbReference type="ARBA" id="ARBA00000012"/>
    </source>
</evidence>
<dbReference type="EC" id="2.5.1.15" evidence="5 12"/>
<dbReference type="GO" id="GO:0046656">
    <property type="term" value="P:folic acid biosynthetic process"/>
    <property type="evidence" value="ECO:0007669"/>
    <property type="project" value="UniProtKB-KW"/>
</dbReference>
<evidence type="ECO:0000256" key="2">
    <source>
        <dbReference type="ARBA" id="ARBA00001946"/>
    </source>
</evidence>
<dbReference type="Gene3D" id="3.20.20.20">
    <property type="entry name" value="Dihydropteroate synthase-like"/>
    <property type="match status" value="1"/>
</dbReference>
<dbReference type="UniPathway" id="UPA00077">
    <property type="reaction ID" value="UER00156"/>
</dbReference>
<reference evidence="14 15" key="1">
    <citation type="journal article" date="2009" name="Stand. Genomic Sci.">
        <title>Complete genome sequence of Pirellula staleyi type strain (ATCC 27377).</title>
        <authorList>
            <person name="Clum A."/>
            <person name="Tindall B.J."/>
            <person name="Sikorski J."/>
            <person name="Ivanova N."/>
            <person name="Mavrommatis K."/>
            <person name="Lucas S."/>
            <person name="Glavina del Rio T."/>
            <person name="Nolan M."/>
            <person name="Chen F."/>
            <person name="Tice H."/>
            <person name="Pitluck S."/>
            <person name="Cheng J.F."/>
            <person name="Chertkov O."/>
            <person name="Brettin T."/>
            <person name="Han C."/>
            <person name="Detter J.C."/>
            <person name="Kuske C."/>
            <person name="Bruce D."/>
            <person name="Goodwin L."/>
            <person name="Ovchinikova G."/>
            <person name="Pati A."/>
            <person name="Mikhailova N."/>
            <person name="Chen A."/>
            <person name="Palaniappan K."/>
            <person name="Land M."/>
            <person name="Hauser L."/>
            <person name="Chang Y.J."/>
            <person name="Jeffries C.D."/>
            <person name="Chain P."/>
            <person name="Rohde M."/>
            <person name="Goker M."/>
            <person name="Bristow J."/>
            <person name="Eisen J.A."/>
            <person name="Markowitz V."/>
            <person name="Hugenholtz P."/>
            <person name="Kyrpides N.C."/>
            <person name="Klenk H.P."/>
            <person name="Lapidus A."/>
        </authorList>
    </citation>
    <scope>NUCLEOTIDE SEQUENCE [LARGE SCALE GENOMIC DNA]</scope>
    <source>
        <strain evidence="15">ATCC 27377 / DSM 6068 / ICPB 4128</strain>
    </source>
</reference>
<proteinExistence type="inferred from homology"/>
<comment type="similarity">
    <text evidence="4 12">Belongs to the DHPS family.</text>
</comment>
<sequence>MLRPFPQVSSWQLIDQAIEFGLLPKIMGIVNVTPDSFSDGGAFYGKEAAVRHALQLLDEGADILDVGGESTRPYSTPVEAAEELARVIDVVREIKKLRPAAVVSIDTSKAIVAREAVAAGAQIINDVTAATGDAEMPRVMADSGAGVVLMHMQGTPQTMQDDPHYDNVVIEVREYLQLRRDTLRGAGVPLEKICLDPGIGFGKSHQHNLDLMAAVHQLHTLDCPILVGHSRKGFLGRLIGDRAADRTWATVGSALAVAAQGAQIIRVHDVRALREALVAFAACGGIDGRPGVIPPAAP</sequence>
<comment type="function">
    <text evidence="12">Catalyzes the condensation of para-aminobenzoate (pABA) with 6-hydroxymethyl-7,8-dihydropterin diphosphate (DHPt-PP) to form 7,8-dihydropteroate (H2Pte), the immediate precursor of folate derivatives.</text>
</comment>
<name>D2QYX2_PIRSD</name>
<dbReference type="PROSITE" id="PS00793">
    <property type="entry name" value="DHPS_2"/>
    <property type="match status" value="1"/>
</dbReference>
<evidence type="ECO:0000313" key="15">
    <source>
        <dbReference type="Proteomes" id="UP000001887"/>
    </source>
</evidence>
<dbReference type="KEGG" id="psl:Psta_1752"/>
<evidence type="ECO:0000256" key="7">
    <source>
        <dbReference type="ARBA" id="ARBA00022679"/>
    </source>
</evidence>
<evidence type="ECO:0000259" key="13">
    <source>
        <dbReference type="PROSITE" id="PS50972"/>
    </source>
</evidence>
<dbReference type="InterPro" id="IPR045031">
    <property type="entry name" value="DHP_synth-like"/>
</dbReference>
<dbReference type="NCBIfam" id="TIGR01496">
    <property type="entry name" value="DHPS"/>
    <property type="match status" value="1"/>
</dbReference>
<organism evidence="14 15">
    <name type="scientific">Pirellula staleyi (strain ATCC 27377 / DSM 6068 / ICPB 4128)</name>
    <name type="common">Pirella staleyi</name>
    <dbReference type="NCBI Taxonomy" id="530564"/>
    <lineage>
        <taxon>Bacteria</taxon>
        <taxon>Pseudomonadati</taxon>
        <taxon>Planctomycetota</taxon>
        <taxon>Planctomycetia</taxon>
        <taxon>Pirellulales</taxon>
        <taxon>Pirellulaceae</taxon>
        <taxon>Pirellula</taxon>
    </lineage>
</organism>
<gene>
    <name evidence="14" type="ordered locus">Psta_1752</name>
</gene>
<dbReference type="PANTHER" id="PTHR20941">
    <property type="entry name" value="FOLATE SYNTHESIS PROTEINS"/>
    <property type="match status" value="1"/>
</dbReference>
<evidence type="ECO:0000256" key="12">
    <source>
        <dbReference type="RuleBase" id="RU361205"/>
    </source>
</evidence>
<keyword evidence="7 12" id="KW-0808">Transferase</keyword>
<dbReference type="GO" id="GO:0005829">
    <property type="term" value="C:cytosol"/>
    <property type="evidence" value="ECO:0007669"/>
    <property type="project" value="TreeGrafter"/>
</dbReference>
<keyword evidence="9 12" id="KW-0460">Magnesium</keyword>
<evidence type="ECO:0000256" key="4">
    <source>
        <dbReference type="ARBA" id="ARBA00009503"/>
    </source>
</evidence>
<feature type="domain" description="Pterin-binding" evidence="13">
    <location>
        <begin position="24"/>
        <end position="278"/>
    </location>
</feature>
<dbReference type="GO" id="GO:0004156">
    <property type="term" value="F:dihydropteroate synthase activity"/>
    <property type="evidence" value="ECO:0007669"/>
    <property type="project" value="UniProtKB-EC"/>
</dbReference>
<dbReference type="STRING" id="530564.Psta_1752"/>